<dbReference type="GO" id="GO:0008270">
    <property type="term" value="F:zinc ion binding"/>
    <property type="evidence" value="ECO:0007669"/>
    <property type="project" value="UniProtKB-KW"/>
</dbReference>
<feature type="domain" description="C2H2-type" evidence="3">
    <location>
        <begin position="157"/>
        <end position="186"/>
    </location>
</feature>
<protein>
    <recommendedName>
        <fullName evidence="3">C2H2-type domain-containing protein</fullName>
    </recommendedName>
</protein>
<sequence length="270" mass="30138">MESTRDSSMDGLMILGNLAEQFGRLPTNNTSGHSLVGYDSGSGAGDVNQLFPPRNVLSIGELIDTRPSSSYFHHVLNTSSTDNESSKESNKLENTIEEKPSQTESSPLTSAESSENSLEHTPQINNTSIEESNDMKLASPTASNHSNQDSDSEDRPYGCSAPNCKWTFKRKSDLLRHKKKHEKPKYECPYYAHSKSKNHKGGHSFTRLDVLKRHLRSIHFSPYSANETYAGYCKSCFMVFKKIKEFTDHCEKCSQSSINNVMNTPDSLIG</sequence>
<evidence type="ECO:0000313" key="4">
    <source>
        <dbReference type="EMBL" id="ODQ56915.1"/>
    </source>
</evidence>
<dbReference type="InterPro" id="IPR013087">
    <property type="entry name" value="Znf_C2H2_type"/>
</dbReference>
<dbReference type="Gene3D" id="3.30.160.60">
    <property type="entry name" value="Classic Zinc Finger"/>
    <property type="match status" value="1"/>
</dbReference>
<dbReference type="PROSITE" id="PS00028">
    <property type="entry name" value="ZINC_FINGER_C2H2_1"/>
    <property type="match status" value="1"/>
</dbReference>
<dbReference type="InterPro" id="IPR036236">
    <property type="entry name" value="Znf_C2H2_sf"/>
</dbReference>
<feature type="region of interest" description="Disordered" evidence="2">
    <location>
        <begin position="74"/>
        <end position="157"/>
    </location>
</feature>
<evidence type="ECO:0000313" key="5">
    <source>
        <dbReference type="Proteomes" id="UP000094112"/>
    </source>
</evidence>
<gene>
    <name evidence="4" type="ORF">WICANDRAFT_102418</name>
</gene>
<feature type="compositionally biased region" description="Polar residues" evidence="2">
    <location>
        <begin position="74"/>
        <end position="83"/>
    </location>
</feature>
<dbReference type="GeneID" id="30197596"/>
<dbReference type="PROSITE" id="PS50157">
    <property type="entry name" value="ZINC_FINGER_C2H2_2"/>
    <property type="match status" value="1"/>
</dbReference>
<keyword evidence="5" id="KW-1185">Reference proteome</keyword>
<dbReference type="SMART" id="SM00355">
    <property type="entry name" value="ZnF_C2H2"/>
    <property type="match status" value="1"/>
</dbReference>
<feature type="compositionally biased region" description="Polar residues" evidence="2">
    <location>
        <begin position="140"/>
        <end position="149"/>
    </location>
</feature>
<keyword evidence="1" id="KW-0863">Zinc-finger</keyword>
<dbReference type="Proteomes" id="UP000094112">
    <property type="component" value="Unassembled WGS sequence"/>
</dbReference>
<feature type="compositionally biased region" description="Polar residues" evidence="2">
    <location>
        <begin position="102"/>
        <end position="130"/>
    </location>
</feature>
<reference evidence="4 5" key="1">
    <citation type="journal article" date="2016" name="Proc. Natl. Acad. Sci. U.S.A.">
        <title>Comparative genomics of biotechnologically important yeasts.</title>
        <authorList>
            <person name="Riley R."/>
            <person name="Haridas S."/>
            <person name="Wolfe K.H."/>
            <person name="Lopes M.R."/>
            <person name="Hittinger C.T."/>
            <person name="Goeker M."/>
            <person name="Salamov A.A."/>
            <person name="Wisecaver J.H."/>
            <person name="Long T.M."/>
            <person name="Calvey C.H."/>
            <person name="Aerts A.L."/>
            <person name="Barry K.W."/>
            <person name="Choi C."/>
            <person name="Clum A."/>
            <person name="Coughlan A.Y."/>
            <person name="Deshpande S."/>
            <person name="Douglass A.P."/>
            <person name="Hanson S.J."/>
            <person name="Klenk H.-P."/>
            <person name="LaButti K.M."/>
            <person name="Lapidus A."/>
            <person name="Lindquist E.A."/>
            <person name="Lipzen A.M."/>
            <person name="Meier-Kolthoff J.P."/>
            <person name="Ohm R.A."/>
            <person name="Otillar R.P."/>
            <person name="Pangilinan J.L."/>
            <person name="Peng Y."/>
            <person name="Rokas A."/>
            <person name="Rosa C.A."/>
            <person name="Scheuner C."/>
            <person name="Sibirny A.A."/>
            <person name="Slot J.C."/>
            <person name="Stielow J.B."/>
            <person name="Sun H."/>
            <person name="Kurtzman C.P."/>
            <person name="Blackwell M."/>
            <person name="Grigoriev I.V."/>
            <person name="Jeffries T.W."/>
        </authorList>
    </citation>
    <scope>NUCLEOTIDE SEQUENCE [LARGE SCALE GENOMIC DNA]</scope>
    <source>
        <strain evidence="5">ATCC 58044 / CBS 1984 / NCYC 433 / NRRL Y-366-8</strain>
    </source>
</reference>
<organism evidence="4 5">
    <name type="scientific">Wickerhamomyces anomalus (strain ATCC 58044 / CBS 1984 / NCYC 433 / NRRL Y-366-8)</name>
    <name type="common">Yeast</name>
    <name type="synonym">Hansenula anomala</name>
    <dbReference type="NCBI Taxonomy" id="683960"/>
    <lineage>
        <taxon>Eukaryota</taxon>
        <taxon>Fungi</taxon>
        <taxon>Dikarya</taxon>
        <taxon>Ascomycota</taxon>
        <taxon>Saccharomycotina</taxon>
        <taxon>Saccharomycetes</taxon>
        <taxon>Phaffomycetales</taxon>
        <taxon>Wickerhamomycetaceae</taxon>
        <taxon>Wickerhamomyces</taxon>
    </lineage>
</organism>
<accession>A0A1E3NUY5</accession>
<dbReference type="STRING" id="683960.A0A1E3NUY5"/>
<dbReference type="RefSeq" id="XP_019036122.1">
    <property type="nucleotide sequence ID" value="XM_019180350.1"/>
</dbReference>
<dbReference type="EMBL" id="KV454215">
    <property type="protein sequence ID" value="ODQ56915.1"/>
    <property type="molecule type" value="Genomic_DNA"/>
</dbReference>
<proteinExistence type="predicted"/>
<feature type="compositionally biased region" description="Basic and acidic residues" evidence="2">
    <location>
        <begin position="84"/>
        <end position="101"/>
    </location>
</feature>
<evidence type="ECO:0000259" key="3">
    <source>
        <dbReference type="PROSITE" id="PS50157"/>
    </source>
</evidence>
<keyword evidence="1" id="KW-0479">Metal-binding</keyword>
<dbReference type="OrthoDB" id="2687452at2759"/>
<dbReference type="AlphaFoldDB" id="A0A1E3NUY5"/>
<evidence type="ECO:0000256" key="1">
    <source>
        <dbReference type="PROSITE-ProRule" id="PRU00042"/>
    </source>
</evidence>
<evidence type="ECO:0000256" key="2">
    <source>
        <dbReference type="SAM" id="MobiDB-lite"/>
    </source>
</evidence>
<name>A0A1E3NUY5_WICAA</name>
<keyword evidence="1" id="KW-0862">Zinc</keyword>
<dbReference type="SUPFAM" id="SSF57667">
    <property type="entry name" value="beta-beta-alpha zinc fingers"/>
    <property type="match status" value="1"/>
</dbReference>